<evidence type="ECO:0000313" key="3">
    <source>
        <dbReference type="Proteomes" id="UP000289323"/>
    </source>
</evidence>
<protein>
    <submittedName>
        <fullName evidence="2">F1942fdf-d3e5-4173-a0ef-74949a3a504d</fullName>
    </submittedName>
</protein>
<accession>A0A3S4APT6</accession>
<evidence type="ECO:0000256" key="1">
    <source>
        <dbReference type="SAM" id="MobiDB-lite"/>
    </source>
</evidence>
<name>A0A3S4APT6_9PEZI</name>
<feature type="region of interest" description="Disordered" evidence="1">
    <location>
        <begin position="106"/>
        <end position="153"/>
    </location>
</feature>
<feature type="compositionally biased region" description="Acidic residues" evidence="1">
    <location>
        <begin position="122"/>
        <end position="153"/>
    </location>
</feature>
<proteinExistence type="predicted"/>
<sequence length="187" mass="20888">MCRGRYIRFLCPESLAGNPQCPHYDPATGNVHVFASLWQQMAWVCCGNHAGDCVTCPALFADPAAIEVFDACALACDPCGARLMRELEEEEALLAEQKRRDEALLREENLMMSVEQDRERNEEEQEEEEEEEEMIGGWEETADENEGEGAEEWADEVCGCPDCQAEAEDGEFGEVCGCPECQVKEGH</sequence>
<reference evidence="2 3" key="1">
    <citation type="submission" date="2018-04" db="EMBL/GenBank/DDBJ databases">
        <authorList>
            <person name="Huttner S."/>
            <person name="Dainat J."/>
        </authorList>
    </citation>
    <scope>NUCLEOTIDE SEQUENCE [LARGE SCALE GENOMIC DNA]</scope>
</reference>
<evidence type="ECO:0000313" key="2">
    <source>
        <dbReference type="EMBL" id="SPQ22974.1"/>
    </source>
</evidence>
<organism evidence="2 3">
    <name type="scientific">Thermothielavioides terrestris</name>
    <dbReference type="NCBI Taxonomy" id="2587410"/>
    <lineage>
        <taxon>Eukaryota</taxon>
        <taxon>Fungi</taxon>
        <taxon>Dikarya</taxon>
        <taxon>Ascomycota</taxon>
        <taxon>Pezizomycotina</taxon>
        <taxon>Sordariomycetes</taxon>
        <taxon>Sordariomycetidae</taxon>
        <taxon>Sordariales</taxon>
        <taxon>Chaetomiaceae</taxon>
        <taxon>Thermothielavioides</taxon>
    </lineage>
</organism>
<gene>
    <name evidence="2" type="ORF">TT172_LOCUS5393</name>
</gene>
<dbReference type="AlphaFoldDB" id="A0A3S4APT6"/>
<feature type="compositionally biased region" description="Basic and acidic residues" evidence="1">
    <location>
        <begin position="106"/>
        <end position="121"/>
    </location>
</feature>
<dbReference type="EMBL" id="OUUZ01000009">
    <property type="protein sequence ID" value="SPQ22974.1"/>
    <property type="molecule type" value="Genomic_DNA"/>
</dbReference>
<dbReference type="Proteomes" id="UP000289323">
    <property type="component" value="Unassembled WGS sequence"/>
</dbReference>